<keyword evidence="2" id="KW-1185">Reference proteome</keyword>
<evidence type="ECO:0000313" key="1">
    <source>
        <dbReference type="EMBL" id="AWV90103.1"/>
    </source>
</evidence>
<dbReference type="AlphaFoldDB" id="A0A2Z4FMB9"/>
<sequence>MADSTFDFQMRKAVDAFHAEEMPRTLLMRHIATARQCLVPVRNPGANETPDLIWRGGPEGEGGHYVVYTDPEAFNVARGTGVFDGMPGGWVVVSARQLLASARESDGKGIQINPHTSLLLELSSEEVEELLSISHGSEVDEAILEAMAPPIAPGTLETIAAFSGFEIITRASQTLDLAPDSQGRKLLAVFTSAAGRDAYLASVGPQWAKHGPPMILTLTGIQLAEHMKSLDIDGVVFNCAGPVEPRALHPSLGRLILEAVAKADEEGGGGEEE</sequence>
<reference evidence="1 2" key="1">
    <citation type="submission" date="2018-06" db="EMBL/GenBank/DDBJ databases">
        <title>Lujinxingia sediminis gen. nov. sp. nov., a new facultative anaerobic member of the class Deltaproteobacteria, and proposal of Lujinxingaceae fam. nov.</title>
        <authorList>
            <person name="Guo L.-Y."/>
            <person name="Li C.-M."/>
            <person name="Wang S."/>
            <person name="Du Z.-J."/>
        </authorList>
    </citation>
    <scope>NUCLEOTIDE SEQUENCE [LARGE SCALE GENOMIC DNA]</scope>
    <source>
        <strain evidence="1 2">FA350</strain>
    </source>
</reference>
<dbReference type="RefSeq" id="WP_111335294.1">
    <property type="nucleotide sequence ID" value="NZ_CP030032.1"/>
</dbReference>
<organism evidence="1 2">
    <name type="scientific">Bradymonas sediminis</name>
    <dbReference type="NCBI Taxonomy" id="1548548"/>
    <lineage>
        <taxon>Bacteria</taxon>
        <taxon>Deltaproteobacteria</taxon>
        <taxon>Bradymonadales</taxon>
        <taxon>Bradymonadaceae</taxon>
        <taxon>Bradymonas</taxon>
    </lineage>
</organism>
<dbReference type="KEGG" id="bsed:DN745_12475"/>
<gene>
    <name evidence="1" type="ORF">DN745_12475</name>
</gene>
<name>A0A2Z4FMB9_9DELT</name>
<dbReference type="Proteomes" id="UP000249799">
    <property type="component" value="Chromosome"/>
</dbReference>
<evidence type="ECO:0000313" key="2">
    <source>
        <dbReference type="Proteomes" id="UP000249799"/>
    </source>
</evidence>
<dbReference type="EMBL" id="CP030032">
    <property type="protein sequence ID" value="AWV90103.1"/>
    <property type="molecule type" value="Genomic_DNA"/>
</dbReference>
<dbReference type="OrthoDB" id="3635752at2"/>
<protein>
    <submittedName>
        <fullName evidence="1">Uncharacterized protein</fullName>
    </submittedName>
</protein>
<accession>A0A2Z4FMB9</accession>
<proteinExistence type="predicted"/>